<dbReference type="Gene3D" id="3.40.50.1110">
    <property type="entry name" value="SGNH hydrolase"/>
    <property type="match status" value="1"/>
</dbReference>
<comment type="caution">
    <text evidence="2">The sequence shown here is derived from an EMBL/GenBank/DDBJ whole genome shotgun (WGS) entry which is preliminary data.</text>
</comment>
<dbReference type="Pfam" id="PF13472">
    <property type="entry name" value="Lipase_GDSL_2"/>
    <property type="match status" value="1"/>
</dbReference>
<dbReference type="OrthoDB" id="408760at2759"/>
<name>A0A1Y2GQ85_9FUNG</name>
<protein>
    <submittedName>
        <fullName evidence="2">SGNH hydrolase-type esterase domain-containing protein</fullName>
    </submittedName>
</protein>
<proteinExistence type="predicted"/>
<dbReference type="GeneID" id="33565647"/>
<dbReference type="InterPro" id="IPR013830">
    <property type="entry name" value="SGNH_hydro"/>
</dbReference>
<dbReference type="InParanoid" id="A0A1Y2GQ85"/>
<evidence type="ECO:0000313" key="2">
    <source>
        <dbReference type="EMBL" id="ORZ19069.1"/>
    </source>
</evidence>
<evidence type="ECO:0000313" key="3">
    <source>
        <dbReference type="Proteomes" id="UP000193648"/>
    </source>
</evidence>
<dbReference type="PANTHER" id="PTHR30383">
    <property type="entry name" value="THIOESTERASE 1/PROTEASE 1/LYSOPHOSPHOLIPASE L1"/>
    <property type="match status" value="1"/>
</dbReference>
<organism evidence="2 3">
    <name type="scientific">Lobosporangium transversale</name>
    <dbReference type="NCBI Taxonomy" id="64571"/>
    <lineage>
        <taxon>Eukaryota</taxon>
        <taxon>Fungi</taxon>
        <taxon>Fungi incertae sedis</taxon>
        <taxon>Mucoromycota</taxon>
        <taxon>Mortierellomycotina</taxon>
        <taxon>Mortierellomycetes</taxon>
        <taxon>Mortierellales</taxon>
        <taxon>Mortierellaceae</taxon>
        <taxon>Lobosporangium</taxon>
    </lineage>
</organism>
<feature type="domain" description="SGNH hydrolase-type esterase" evidence="1">
    <location>
        <begin position="12"/>
        <end position="197"/>
    </location>
</feature>
<dbReference type="SUPFAM" id="SSF52266">
    <property type="entry name" value="SGNH hydrolase"/>
    <property type="match status" value="1"/>
</dbReference>
<dbReference type="CDD" id="cd00229">
    <property type="entry name" value="SGNH_hydrolase"/>
    <property type="match status" value="1"/>
</dbReference>
<keyword evidence="2" id="KW-0378">Hydrolase</keyword>
<dbReference type="STRING" id="64571.A0A1Y2GQ85"/>
<dbReference type="InterPro" id="IPR051532">
    <property type="entry name" value="Ester_Hydrolysis_Enzymes"/>
</dbReference>
<dbReference type="AlphaFoldDB" id="A0A1Y2GQ85"/>
<dbReference type="Proteomes" id="UP000193648">
    <property type="component" value="Unassembled WGS sequence"/>
</dbReference>
<dbReference type="RefSeq" id="XP_021882237.1">
    <property type="nucleotide sequence ID" value="XM_022023803.1"/>
</dbReference>
<dbReference type="PANTHER" id="PTHR30383:SF5">
    <property type="entry name" value="SGNH HYDROLASE-TYPE ESTERASE DOMAIN-CONTAINING PROTEIN"/>
    <property type="match status" value="1"/>
</dbReference>
<dbReference type="GO" id="GO:0004622">
    <property type="term" value="F:phosphatidylcholine lysophospholipase activity"/>
    <property type="evidence" value="ECO:0007669"/>
    <property type="project" value="TreeGrafter"/>
</dbReference>
<dbReference type="EMBL" id="MCFF01000014">
    <property type="protein sequence ID" value="ORZ19069.1"/>
    <property type="molecule type" value="Genomic_DNA"/>
</dbReference>
<sequence length="213" mass="24067">MQPEAQNIKVLCLGDSLTAGFANWYTSSTYTPYSDYLTTLFKAQGRNDIEFINAGVNGDTVKCIQERLATLLKKDNYQHVILLGGTNDLADVSAESTPEDAVAHIDFEPMFRLLLAQPHLKSILQLTVPISAYDVHHLHYRSCKAALNNRILNNSCEKLKVLDLNDSTLGFNYLHLSEDEQARFWSDGLHYTPEGYEHMAQCIFNELVKVLQK</sequence>
<evidence type="ECO:0000259" key="1">
    <source>
        <dbReference type="Pfam" id="PF13472"/>
    </source>
</evidence>
<gene>
    <name evidence="2" type="ORF">BCR41DRAFT_351468</name>
</gene>
<dbReference type="InterPro" id="IPR036514">
    <property type="entry name" value="SGNH_hydro_sf"/>
</dbReference>
<accession>A0A1Y2GQ85</accession>
<reference evidence="2 3" key="1">
    <citation type="submission" date="2016-07" db="EMBL/GenBank/DDBJ databases">
        <title>Pervasive Adenine N6-methylation of Active Genes in Fungi.</title>
        <authorList>
            <consortium name="DOE Joint Genome Institute"/>
            <person name="Mondo S.J."/>
            <person name="Dannebaum R.O."/>
            <person name="Kuo R.C."/>
            <person name="Labutti K."/>
            <person name="Haridas S."/>
            <person name="Kuo A."/>
            <person name="Salamov A."/>
            <person name="Ahrendt S.R."/>
            <person name="Lipzen A."/>
            <person name="Sullivan W."/>
            <person name="Andreopoulos W.B."/>
            <person name="Clum A."/>
            <person name="Lindquist E."/>
            <person name="Daum C."/>
            <person name="Ramamoorthy G.K."/>
            <person name="Gryganskyi A."/>
            <person name="Culley D."/>
            <person name="Magnuson J.K."/>
            <person name="James T.Y."/>
            <person name="O'Malley M.A."/>
            <person name="Stajich J.E."/>
            <person name="Spatafora J.W."/>
            <person name="Visel A."/>
            <person name="Grigoriev I.V."/>
        </authorList>
    </citation>
    <scope>NUCLEOTIDE SEQUENCE [LARGE SCALE GENOMIC DNA]</scope>
    <source>
        <strain evidence="2 3">NRRL 3116</strain>
    </source>
</reference>
<keyword evidence="3" id="KW-1185">Reference proteome</keyword>